<name>A0A0A9ZFP0_LYGHE</name>
<accession>A0A0A9ZFP0</accession>
<evidence type="ECO:0000256" key="5">
    <source>
        <dbReference type="ARBA" id="ARBA00022723"/>
    </source>
</evidence>
<evidence type="ECO:0000256" key="9">
    <source>
        <dbReference type="SAM" id="Phobius"/>
    </source>
</evidence>
<dbReference type="Gene3D" id="1.10.1380.10">
    <property type="entry name" value="Neutral endopeptidase , domain2"/>
    <property type="match status" value="1"/>
</dbReference>
<keyword evidence="4" id="KW-0645">Protease</keyword>
<evidence type="ECO:0000256" key="3">
    <source>
        <dbReference type="ARBA" id="ARBA00007357"/>
    </source>
</evidence>
<dbReference type="PROSITE" id="PS51885">
    <property type="entry name" value="NEPRILYSIN"/>
    <property type="match status" value="1"/>
</dbReference>
<dbReference type="PANTHER" id="PTHR11733:SF224">
    <property type="entry name" value="NEPRILYSIN-2"/>
    <property type="match status" value="1"/>
</dbReference>
<reference evidence="12" key="1">
    <citation type="journal article" date="2014" name="PLoS ONE">
        <title>Transcriptome-Based Identification of ABC Transporters in the Western Tarnished Plant Bug Lygus hesperus.</title>
        <authorList>
            <person name="Hull J.J."/>
            <person name="Chaney K."/>
            <person name="Geib S.M."/>
            <person name="Fabrick J.A."/>
            <person name="Brent C.S."/>
            <person name="Walsh D."/>
            <person name="Lavine L.C."/>
        </authorList>
    </citation>
    <scope>NUCLEOTIDE SEQUENCE</scope>
</reference>
<keyword evidence="7" id="KW-0862">Zinc</keyword>
<dbReference type="PRINTS" id="PR00786">
    <property type="entry name" value="NEPRILYSIN"/>
</dbReference>
<keyword evidence="9" id="KW-0472">Membrane</keyword>
<dbReference type="Pfam" id="PF01431">
    <property type="entry name" value="Peptidase_M13"/>
    <property type="match status" value="1"/>
</dbReference>
<dbReference type="SUPFAM" id="SSF55486">
    <property type="entry name" value="Metalloproteases ('zincins'), catalytic domain"/>
    <property type="match status" value="1"/>
</dbReference>
<dbReference type="PANTHER" id="PTHR11733">
    <property type="entry name" value="ZINC METALLOPROTEASE FAMILY M13 NEPRILYSIN-RELATED"/>
    <property type="match status" value="1"/>
</dbReference>
<comment type="subcellular location">
    <subcellularLocation>
        <location evidence="2">Cell membrane</location>
        <topology evidence="2">Single-pass type II membrane protein</topology>
    </subcellularLocation>
</comment>
<sequence length="766" mass="87755">MTHPANTVIKNPTWWRRRTHLERSLLVLFVVSTVIAAALFVSLAVLNFGNHSQFPTHEELRNPEQGLVAGGGSGNAVAGRSVEDEICFDAGCIHTASMILQNLDNTTEPCDDFYQFACGQFRKKFIPDDKTGLSMFSVISDELQEQLRMIVNSPIEKTDIQPILNAKNMYKLCMNESHIEEVGAEPVKQLLKKMGGWPVIEGDSWDMGSFSWLNTVYNYRKEGFSVDYLIDFAVSTDSKNNSARVIELDQAAIAVARDYMIKGLDHPRVKAYFEYMIDIAELFGANRKVATEELRKSLDFEIALANISLPTEERRDPEKLYNRMTIEEMQIKFPTIPWFEYFRQILPPKIEFTIAEPVVVGVPTFISALENLLQQTEKRVVANYMFWRAAASTVSYLPEAFRKKQLKYITAVTGSTEREARWKECSSQAARTVSLATGSLYVQKFFKENAKKKALELVENIREEMYAIIETVDWMDEDTRKAALEKAYAMTAHIAYPDELLDNQKLIDFYAGLEVNSDGTYIDAIYNTTKWGQEYNYGRLREPVNKTDWRSHGRPQIVNAFYSPTENSIQFPAGILQGAFFSEDRPNYMNYGAIGFVIGHEITHGFDDQGRTFDKEGNLRDWWHESTKEKYIEKAKCIIEQYGNYTDSQVKMNLNGINTQGENIADNGGIKEAYRAYVKWVSKNGPEKRLPGLQNYTPQQMFWMSAATTWCSTYRDEQIRSRIRLGEHPPPEYRVKGPFDNMEEFGRDFNCPLGSPMNPVKKCTVW</sequence>
<dbReference type="GO" id="GO:0046872">
    <property type="term" value="F:metal ion binding"/>
    <property type="evidence" value="ECO:0007669"/>
    <property type="project" value="UniProtKB-KW"/>
</dbReference>
<gene>
    <name evidence="12" type="primary">nep-2_0</name>
    <name evidence="12" type="ORF">CM83_64460</name>
</gene>
<feature type="transmembrane region" description="Helical" evidence="9">
    <location>
        <begin position="25"/>
        <end position="46"/>
    </location>
</feature>
<organism evidence="12">
    <name type="scientific">Lygus hesperus</name>
    <name type="common">Western plant bug</name>
    <dbReference type="NCBI Taxonomy" id="30085"/>
    <lineage>
        <taxon>Eukaryota</taxon>
        <taxon>Metazoa</taxon>
        <taxon>Ecdysozoa</taxon>
        <taxon>Arthropoda</taxon>
        <taxon>Hexapoda</taxon>
        <taxon>Insecta</taxon>
        <taxon>Pterygota</taxon>
        <taxon>Neoptera</taxon>
        <taxon>Paraneoptera</taxon>
        <taxon>Hemiptera</taxon>
        <taxon>Heteroptera</taxon>
        <taxon>Panheteroptera</taxon>
        <taxon>Cimicomorpha</taxon>
        <taxon>Miridae</taxon>
        <taxon>Mirini</taxon>
        <taxon>Lygus</taxon>
    </lineage>
</organism>
<evidence type="ECO:0000256" key="6">
    <source>
        <dbReference type="ARBA" id="ARBA00022801"/>
    </source>
</evidence>
<dbReference type="InterPro" id="IPR042089">
    <property type="entry name" value="Peptidase_M13_dom_2"/>
</dbReference>
<evidence type="ECO:0000256" key="2">
    <source>
        <dbReference type="ARBA" id="ARBA00004401"/>
    </source>
</evidence>
<comment type="similarity">
    <text evidence="3">Belongs to the peptidase M13 family.</text>
</comment>
<dbReference type="EMBL" id="GBHO01002894">
    <property type="protein sequence ID" value="JAG40710.1"/>
    <property type="molecule type" value="Transcribed_RNA"/>
</dbReference>
<comment type="cofactor">
    <cofactor evidence="1">
        <name>Zn(2+)</name>
        <dbReference type="ChEBI" id="CHEBI:29105"/>
    </cofactor>
</comment>
<dbReference type="AlphaFoldDB" id="A0A0A9ZFP0"/>
<proteinExistence type="inferred from homology"/>
<dbReference type="GO" id="GO:0016485">
    <property type="term" value="P:protein processing"/>
    <property type="evidence" value="ECO:0007669"/>
    <property type="project" value="TreeGrafter"/>
</dbReference>
<dbReference type="InterPro" id="IPR018497">
    <property type="entry name" value="Peptidase_M13_C"/>
</dbReference>
<evidence type="ECO:0000259" key="11">
    <source>
        <dbReference type="Pfam" id="PF05649"/>
    </source>
</evidence>
<dbReference type="CDD" id="cd08662">
    <property type="entry name" value="M13"/>
    <property type="match status" value="1"/>
</dbReference>
<keyword evidence="6" id="KW-0378">Hydrolase</keyword>
<dbReference type="GO" id="GO:0004222">
    <property type="term" value="F:metalloendopeptidase activity"/>
    <property type="evidence" value="ECO:0007669"/>
    <property type="project" value="InterPro"/>
</dbReference>
<evidence type="ECO:0000256" key="8">
    <source>
        <dbReference type="ARBA" id="ARBA00023049"/>
    </source>
</evidence>
<dbReference type="InterPro" id="IPR024079">
    <property type="entry name" value="MetalloPept_cat_dom_sf"/>
</dbReference>
<protein>
    <submittedName>
        <fullName evidence="12">Neprilysin-2</fullName>
    </submittedName>
</protein>
<dbReference type="InterPro" id="IPR000718">
    <property type="entry name" value="Peptidase_M13"/>
</dbReference>
<evidence type="ECO:0000259" key="10">
    <source>
        <dbReference type="Pfam" id="PF01431"/>
    </source>
</evidence>
<feature type="domain" description="Peptidase M13 C-terminal" evidence="10">
    <location>
        <begin position="559"/>
        <end position="765"/>
    </location>
</feature>
<feature type="domain" description="Peptidase M13 N-terminal" evidence="11">
    <location>
        <begin position="109"/>
        <end position="497"/>
    </location>
</feature>
<dbReference type="Pfam" id="PF05649">
    <property type="entry name" value="Peptidase_M13_N"/>
    <property type="match status" value="1"/>
</dbReference>
<keyword evidence="8" id="KW-0482">Metalloprotease</keyword>
<evidence type="ECO:0000256" key="1">
    <source>
        <dbReference type="ARBA" id="ARBA00001947"/>
    </source>
</evidence>
<keyword evidence="9" id="KW-0812">Transmembrane</keyword>
<dbReference type="GO" id="GO:0005886">
    <property type="term" value="C:plasma membrane"/>
    <property type="evidence" value="ECO:0007669"/>
    <property type="project" value="UniProtKB-SubCell"/>
</dbReference>
<dbReference type="InterPro" id="IPR008753">
    <property type="entry name" value="Peptidase_M13_N"/>
</dbReference>
<keyword evidence="5" id="KW-0479">Metal-binding</keyword>
<reference evidence="12" key="2">
    <citation type="submission" date="2014-07" db="EMBL/GenBank/DDBJ databases">
        <authorList>
            <person name="Hull J."/>
        </authorList>
    </citation>
    <scope>NUCLEOTIDE SEQUENCE</scope>
</reference>
<keyword evidence="9" id="KW-1133">Transmembrane helix</keyword>
<dbReference type="MEROPS" id="M13.012"/>
<dbReference type="Gene3D" id="3.40.390.10">
    <property type="entry name" value="Collagenase (Catalytic Domain)"/>
    <property type="match status" value="1"/>
</dbReference>
<evidence type="ECO:0000313" key="12">
    <source>
        <dbReference type="EMBL" id="JAG40710.1"/>
    </source>
</evidence>
<evidence type="ECO:0000256" key="7">
    <source>
        <dbReference type="ARBA" id="ARBA00022833"/>
    </source>
</evidence>
<evidence type="ECO:0000256" key="4">
    <source>
        <dbReference type="ARBA" id="ARBA00022670"/>
    </source>
</evidence>